<comment type="caution">
    <text evidence="11">The sequence shown here is derived from an EMBL/GenBank/DDBJ whole genome shotgun (WGS) entry which is preliminary data.</text>
</comment>
<accession>A0A9D4UG79</accession>
<keyword evidence="12" id="KW-1185">Reference proteome</keyword>
<dbReference type="PANTHER" id="PTHR47944:SF4">
    <property type="entry name" value="OS09G0441700 PROTEIN"/>
    <property type="match status" value="1"/>
</dbReference>
<organism evidence="11 12">
    <name type="scientific">Adiantum capillus-veneris</name>
    <name type="common">Maidenhair fern</name>
    <dbReference type="NCBI Taxonomy" id="13818"/>
    <lineage>
        <taxon>Eukaryota</taxon>
        <taxon>Viridiplantae</taxon>
        <taxon>Streptophyta</taxon>
        <taxon>Embryophyta</taxon>
        <taxon>Tracheophyta</taxon>
        <taxon>Polypodiopsida</taxon>
        <taxon>Polypodiidae</taxon>
        <taxon>Polypodiales</taxon>
        <taxon>Pteridineae</taxon>
        <taxon>Pteridaceae</taxon>
        <taxon>Vittarioideae</taxon>
        <taxon>Adiantum</taxon>
    </lineage>
</organism>
<dbReference type="InterPro" id="IPR002401">
    <property type="entry name" value="Cyt_P450_E_grp-I"/>
</dbReference>
<evidence type="ECO:0000256" key="9">
    <source>
        <dbReference type="RuleBase" id="RU000461"/>
    </source>
</evidence>
<dbReference type="InterPro" id="IPR001128">
    <property type="entry name" value="Cyt_P450"/>
</dbReference>
<keyword evidence="7 9" id="KW-0503">Monooxygenase</keyword>
<keyword evidence="6 8" id="KW-0408">Iron</keyword>
<evidence type="ECO:0000313" key="11">
    <source>
        <dbReference type="EMBL" id="KAI5067215.1"/>
    </source>
</evidence>
<comment type="cofactor">
    <cofactor evidence="1 8">
        <name>heme</name>
        <dbReference type="ChEBI" id="CHEBI:30413"/>
    </cofactor>
</comment>
<comment type="similarity">
    <text evidence="2 9">Belongs to the cytochrome P450 family.</text>
</comment>
<reference evidence="11" key="1">
    <citation type="submission" date="2021-01" db="EMBL/GenBank/DDBJ databases">
        <title>Adiantum capillus-veneris genome.</title>
        <authorList>
            <person name="Fang Y."/>
            <person name="Liao Q."/>
        </authorList>
    </citation>
    <scope>NUCLEOTIDE SEQUENCE</scope>
    <source>
        <strain evidence="11">H3</strain>
        <tissue evidence="11">Leaf</tissue>
    </source>
</reference>
<evidence type="ECO:0000256" key="7">
    <source>
        <dbReference type="ARBA" id="ARBA00023033"/>
    </source>
</evidence>
<feature type="transmembrane region" description="Helical" evidence="10">
    <location>
        <begin position="6"/>
        <end position="25"/>
    </location>
</feature>
<dbReference type="PRINTS" id="PR00385">
    <property type="entry name" value="P450"/>
</dbReference>
<feature type="binding site" description="axial binding residue" evidence="8">
    <location>
        <position position="445"/>
    </location>
    <ligand>
        <name>heme</name>
        <dbReference type="ChEBI" id="CHEBI:30413"/>
    </ligand>
    <ligandPart>
        <name>Fe</name>
        <dbReference type="ChEBI" id="CHEBI:18248"/>
    </ligandPart>
</feature>
<evidence type="ECO:0000256" key="4">
    <source>
        <dbReference type="ARBA" id="ARBA00022723"/>
    </source>
</evidence>
<dbReference type="PROSITE" id="PS00086">
    <property type="entry name" value="CYTOCHROME_P450"/>
    <property type="match status" value="1"/>
</dbReference>
<name>A0A9D4UG79_ADICA</name>
<evidence type="ECO:0000256" key="6">
    <source>
        <dbReference type="ARBA" id="ARBA00023004"/>
    </source>
</evidence>
<evidence type="ECO:0000256" key="10">
    <source>
        <dbReference type="SAM" id="Phobius"/>
    </source>
</evidence>
<dbReference type="EMBL" id="JABFUD020000017">
    <property type="protein sequence ID" value="KAI5067215.1"/>
    <property type="molecule type" value="Genomic_DNA"/>
</dbReference>
<keyword evidence="4 8" id="KW-0479">Metal-binding</keyword>
<dbReference type="PRINTS" id="PR00463">
    <property type="entry name" value="EP450I"/>
</dbReference>
<keyword evidence="10" id="KW-0472">Membrane</keyword>
<dbReference type="GO" id="GO:0020037">
    <property type="term" value="F:heme binding"/>
    <property type="evidence" value="ECO:0007669"/>
    <property type="project" value="InterPro"/>
</dbReference>
<dbReference type="GO" id="GO:0005506">
    <property type="term" value="F:iron ion binding"/>
    <property type="evidence" value="ECO:0007669"/>
    <property type="project" value="InterPro"/>
</dbReference>
<gene>
    <name evidence="11" type="ORF">GOP47_0017743</name>
</gene>
<dbReference type="InterPro" id="IPR017972">
    <property type="entry name" value="Cyt_P450_CS"/>
</dbReference>
<protein>
    <recommendedName>
        <fullName evidence="13">Cytochrome P450</fullName>
    </recommendedName>
</protein>
<evidence type="ECO:0000256" key="2">
    <source>
        <dbReference type="ARBA" id="ARBA00010617"/>
    </source>
</evidence>
<dbReference type="PANTHER" id="PTHR47944">
    <property type="entry name" value="CYTOCHROME P450 98A9"/>
    <property type="match status" value="1"/>
</dbReference>
<dbReference type="InterPro" id="IPR036396">
    <property type="entry name" value="Cyt_P450_sf"/>
</dbReference>
<proteinExistence type="inferred from homology"/>
<dbReference type="GO" id="GO:0044550">
    <property type="term" value="P:secondary metabolite biosynthetic process"/>
    <property type="evidence" value="ECO:0007669"/>
    <property type="project" value="UniProtKB-ARBA"/>
</dbReference>
<keyword evidence="3 8" id="KW-0349">Heme</keyword>
<evidence type="ECO:0000256" key="1">
    <source>
        <dbReference type="ARBA" id="ARBA00001971"/>
    </source>
</evidence>
<dbReference type="AlphaFoldDB" id="A0A9D4UG79"/>
<keyword evidence="5 9" id="KW-0560">Oxidoreductase</keyword>
<dbReference type="GO" id="GO:0016705">
    <property type="term" value="F:oxidoreductase activity, acting on paired donors, with incorporation or reduction of molecular oxygen"/>
    <property type="evidence" value="ECO:0007669"/>
    <property type="project" value="InterPro"/>
</dbReference>
<evidence type="ECO:0008006" key="13">
    <source>
        <dbReference type="Google" id="ProtNLM"/>
    </source>
</evidence>
<keyword evidence="10" id="KW-1133">Transmembrane helix</keyword>
<evidence type="ECO:0000256" key="5">
    <source>
        <dbReference type="ARBA" id="ARBA00023002"/>
    </source>
</evidence>
<dbReference type="Gene3D" id="1.10.630.10">
    <property type="entry name" value="Cytochrome P450"/>
    <property type="match status" value="1"/>
</dbReference>
<dbReference type="Proteomes" id="UP000886520">
    <property type="component" value="Chromosome 17"/>
</dbReference>
<evidence type="ECO:0000256" key="8">
    <source>
        <dbReference type="PIRSR" id="PIRSR602401-1"/>
    </source>
</evidence>
<dbReference type="CDD" id="cd20618">
    <property type="entry name" value="CYP71_clan"/>
    <property type="match status" value="1"/>
</dbReference>
<keyword evidence="10" id="KW-0812">Transmembrane</keyword>
<dbReference type="FunFam" id="1.10.630.10:FF:000126">
    <property type="entry name" value="Predicted protein"/>
    <property type="match status" value="1"/>
</dbReference>
<dbReference type="GO" id="GO:0004497">
    <property type="term" value="F:monooxygenase activity"/>
    <property type="evidence" value="ECO:0007669"/>
    <property type="project" value="UniProtKB-KW"/>
</dbReference>
<sequence length="510" mass="56851">MENPGYLIHAFAFFAFLLLSAFLLLGSGRGRRLRFPPGPRGLPFVGHLHLLGLNPHRSLCDLSKRHGSLMFLRFGSVPVVVASSPAIARLILQAHDQIFAWRPQPAVPMLLLGCKDILYSQPGPYWKLVRQLCASDLFGSKRLQAFRPLIAEEIHGLLRAISDSAQQESPVPVRAMLYAASANIISRMALGKPLQELSPRSQAGDTPSCSLVALIVEAIELAGVFNPGDFIPWLAWMDLQGCVQRSKSLKPKLDRVWQEIIDNRRSMRPKMSDGQPLDFLDVLLERADFHITDSHIMAILTDVFGAGIDTSSITVEWALCELLANPLVMKKLQEEIIKVVGDSRLVCESDVQNLPYLRATVKETMRLHPVVPLLVPHMASQQCNILDFNIPLHTVAYINVWAIGRDPQTWDNALVFSPERFLDSNLDVRGKDFELLPFGSGRRACPGMALGLHNVSIMLASLLQAFNWTTMKKPNMSEKFGVVMTPEEPLVAKTILRIRRELLEETIIGA</sequence>
<evidence type="ECO:0000313" key="12">
    <source>
        <dbReference type="Proteomes" id="UP000886520"/>
    </source>
</evidence>
<dbReference type="SUPFAM" id="SSF48264">
    <property type="entry name" value="Cytochrome P450"/>
    <property type="match status" value="1"/>
</dbReference>
<evidence type="ECO:0000256" key="3">
    <source>
        <dbReference type="ARBA" id="ARBA00022617"/>
    </source>
</evidence>
<dbReference type="OrthoDB" id="2789670at2759"/>
<dbReference type="Pfam" id="PF00067">
    <property type="entry name" value="p450"/>
    <property type="match status" value="1"/>
</dbReference>